<dbReference type="SUPFAM" id="SSF52172">
    <property type="entry name" value="CheY-like"/>
    <property type="match status" value="1"/>
</dbReference>
<evidence type="ECO:0000256" key="1">
    <source>
        <dbReference type="ARBA" id="ARBA00023015"/>
    </source>
</evidence>
<dbReference type="Pfam" id="PF00072">
    <property type="entry name" value="Response_reg"/>
    <property type="match status" value="1"/>
</dbReference>
<keyword evidence="9" id="KW-1185">Reference proteome</keyword>
<evidence type="ECO:0000313" key="9">
    <source>
        <dbReference type="Proteomes" id="UP001168613"/>
    </source>
</evidence>
<reference evidence="8" key="1">
    <citation type="submission" date="2021-11" db="EMBL/GenBank/DDBJ databases">
        <title>Draft genome sequence of Alcaligenes endophyticus type strain CCUG 75668T.</title>
        <authorList>
            <person name="Salva-Serra F."/>
            <person name="Duran R.E."/>
            <person name="Seeger M."/>
            <person name="Moore E.R.B."/>
            <person name="Jaen-Luchoro D."/>
        </authorList>
    </citation>
    <scope>NUCLEOTIDE SEQUENCE</scope>
    <source>
        <strain evidence="8">CCUG 75668</strain>
    </source>
</reference>
<dbReference type="InterPro" id="IPR036388">
    <property type="entry name" value="WH-like_DNA-bd_sf"/>
</dbReference>
<evidence type="ECO:0000313" key="8">
    <source>
        <dbReference type="EMBL" id="MDN4121839.1"/>
    </source>
</evidence>
<dbReference type="InterPro" id="IPR039420">
    <property type="entry name" value="WalR-like"/>
</dbReference>
<dbReference type="Gene3D" id="6.10.250.690">
    <property type="match status" value="1"/>
</dbReference>
<dbReference type="PANTHER" id="PTHR48111:SF67">
    <property type="entry name" value="TRANSCRIPTIONAL REGULATORY PROTEIN TCTD"/>
    <property type="match status" value="1"/>
</dbReference>
<dbReference type="EMBL" id="JAJHNU010000003">
    <property type="protein sequence ID" value="MDN4121839.1"/>
    <property type="molecule type" value="Genomic_DNA"/>
</dbReference>
<feature type="domain" description="Response regulatory" evidence="6">
    <location>
        <begin position="2"/>
        <end position="116"/>
    </location>
</feature>
<dbReference type="Gene3D" id="1.10.10.10">
    <property type="entry name" value="Winged helix-like DNA-binding domain superfamily/Winged helix DNA-binding domain"/>
    <property type="match status" value="1"/>
</dbReference>
<dbReference type="SMART" id="SM00448">
    <property type="entry name" value="REC"/>
    <property type="match status" value="1"/>
</dbReference>
<dbReference type="CDD" id="cd00383">
    <property type="entry name" value="trans_reg_C"/>
    <property type="match status" value="1"/>
</dbReference>
<organism evidence="8 9">
    <name type="scientific">Alcaligenes endophyticus</name>
    <dbReference type="NCBI Taxonomy" id="1929088"/>
    <lineage>
        <taxon>Bacteria</taxon>
        <taxon>Pseudomonadati</taxon>
        <taxon>Pseudomonadota</taxon>
        <taxon>Betaproteobacteria</taxon>
        <taxon>Burkholderiales</taxon>
        <taxon>Alcaligenaceae</taxon>
        <taxon>Alcaligenes</taxon>
    </lineage>
</organism>
<keyword evidence="1" id="KW-0805">Transcription regulation</keyword>
<accession>A0ABT8EKM7</accession>
<evidence type="ECO:0000256" key="2">
    <source>
        <dbReference type="ARBA" id="ARBA00023125"/>
    </source>
</evidence>
<dbReference type="RefSeq" id="WP_266123153.1">
    <property type="nucleotide sequence ID" value="NZ_JAJHNU010000003.1"/>
</dbReference>
<evidence type="ECO:0000259" key="6">
    <source>
        <dbReference type="PROSITE" id="PS50110"/>
    </source>
</evidence>
<feature type="DNA-binding region" description="OmpR/PhoB-type" evidence="5">
    <location>
        <begin position="124"/>
        <end position="220"/>
    </location>
</feature>
<dbReference type="InterPro" id="IPR001867">
    <property type="entry name" value="OmpR/PhoB-type_DNA-bd"/>
</dbReference>
<dbReference type="SMART" id="SM00862">
    <property type="entry name" value="Trans_reg_C"/>
    <property type="match status" value="1"/>
</dbReference>
<dbReference type="InterPro" id="IPR011006">
    <property type="entry name" value="CheY-like_superfamily"/>
</dbReference>
<keyword evidence="4" id="KW-0597">Phosphoprotein</keyword>
<dbReference type="PANTHER" id="PTHR48111">
    <property type="entry name" value="REGULATOR OF RPOS"/>
    <property type="match status" value="1"/>
</dbReference>
<feature type="modified residue" description="4-aspartylphosphate" evidence="4">
    <location>
        <position position="51"/>
    </location>
</feature>
<dbReference type="Gene3D" id="3.40.50.2300">
    <property type="match status" value="1"/>
</dbReference>
<name>A0ABT8EKM7_9BURK</name>
<keyword evidence="3" id="KW-0804">Transcription</keyword>
<keyword evidence="2 5" id="KW-0238">DNA-binding</keyword>
<protein>
    <submittedName>
        <fullName evidence="8">Response regulator transcription factor</fullName>
    </submittedName>
</protein>
<comment type="caution">
    <text evidence="8">The sequence shown here is derived from an EMBL/GenBank/DDBJ whole genome shotgun (WGS) entry which is preliminary data.</text>
</comment>
<dbReference type="InterPro" id="IPR001789">
    <property type="entry name" value="Sig_transdc_resp-reg_receiver"/>
</dbReference>
<dbReference type="Pfam" id="PF00486">
    <property type="entry name" value="Trans_reg_C"/>
    <property type="match status" value="1"/>
</dbReference>
<evidence type="ECO:0000256" key="3">
    <source>
        <dbReference type="ARBA" id="ARBA00023163"/>
    </source>
</evidence>
<dbReference type="PROSITE" id="PS50110">
    <property type="entry name" value="RESPONSE_REGULATORY"/>
    <property type="match status" value="1"/>
</dbReference>
<sequence length="224" mass="25520">MRILVVEDNEDLGEAISSRLRSAGHSVEWVKNGTDAKRYCELENWDAVLLDIMLPDEDGFSVLRHVRQHKVATPVLVMTARAEIEDKVSMLDLGADDYLVKPFDFRELEARLRVLMRRPSGQTSSVSVLGNLSIDSASRRITINDEHVEFGRREFCLLEILLNRVGQVVSKERLMTQLFNFDEECSPNAIELHISRIRRKLGAAHVRIETVRGSGYCAQLIEEE</sequence>
<evidence type="ECO:0000256" key="4">
    <source>
        <dbReference type="PROSITE-ProRule" id="PRU00169"/>
    </source>
</evidence>
<feature type="domain" description="OmpR/PhoB-type" evidence="7">
    <location>
        <begin position="124"/>
        <end position="220"/>
    </location>
</feature>
<gene>
    <name evidence="8" type="ORF">LMS43_11115</name>
</gene>
<proteinExistence type="predicted"/>
<dbReference type="Proteomes" id="UP001168613">
    <property type="component" value="Unassembled WGS sequence"/>
</dbReference>
<evidence type="ECO:0000259" key="7">
    <source>
        <dbReference type="PROSITE" id="PS51755"/>
    </source>
</evidence>
<dbReference type="PROSITE" id="PS51755">
    <property type="entry name" value="OMPR_PHOB"/>
    <property type="match status" value="1"/>
</dbReference>
<evidence type="ECO:0000256" key="5">
    <source>
        <dbReference type="PROSITE-ProRule" id="PRU01091"/>
    </source>
</evidence>